<name>A0A1H4BVF3_9BURK</name>
<dbReference type="PANTHER" id="PTHR24189:SF50">
    <property type="entry name" value="ANKYRIN REPEAT AND SOCS BOX PROTEIN 2"/>
    <property type="match status" value="1"/>
</dbReference>
<gene>
    <name evidence="5" type="ORF">SAMN05421875_1165</name>
</gene>
<keyword evidence="6" id="KW-1185">Reference proteome</keyword>
<feature type="compositionally biased region" description="Low complexity" evidence="4">
    <location>
        <begin position="593"/>
        <end position="606"/>
    </location>
</feature>
<dbReference type="SUPFAM" id="SSF48403">
    <property type="entry name" value="Ankyrin repeat"/>
    <property type="match status" value="1"/>
</dbReference>
<protein>
    <submittedName>
        <fullName evidence="5">Ankyrin repeat-containing protein</fullName>
    </submittedName>
</protein>
<dbReference type="Pfam" id="PF12796">
    <property type="entry name" value="Ank_2"/>
    <property type="match status" value="1"/>
</dbReference>
<proteinExistence type="predicted"/>
<evidence type="ECO:0000313" key="6">
    <source>
        <dbReference type="Proteomes" id="UP000199002"/>
    </source>
</evidence>
<dbReference type="SMART" id="SM00248">
    <property type="entry name" value="ANK"/>
    <property type="match status" value="2"/>
</dbReference>
<organism evidence="5 6">
    <name type="scientific">Acidovorax soli</name>
    <dbReference type="NCBI Taxonomy" id="592050"/>
    <lineage>
        <taxon>Bacteria</taxon>
        <taxon>Pseudomonadati</taxon>
        <taxon>Pseudomonadota</taxon>
        <taxon>Betaproteobacteria</taxon>
        <taxon>Burkholderiales</taxon>
        <taxon>Comamonadaceae</taxon>
        <taxon>Acidovorax</taxon>
    </lineage>
</organism>
<reference evidence="6" key="1">
    <citation type="submission" date="2016-10" db="EMBL/GenBank/DDBJ databases">
        <authorList>
            <person name="Varghese N."/>
            <person name="Submissions S."/>
        </authorList>
    </citation>
    <scope>NUCLEOTIDE SEQUENCE [LARGE SCALE GENOMIC DNA]</scope>
    <source>
        <strain evidence="6">DSM 25157</strain>
    </source>
</reference>
<feature type="compositionally biased region" description="Pro residues" evidence="4">
    <location>
        <begin position="607"/>
        <end position="616"/>
    </location>
</feature>
<feature type="compositionally biased region" description="Acidic residues" evidence="4">
    <location>
        <begin position="259"/>
        <end position="272"/>
    </location>
</feature>
<dbReference type="EMBL" id="FNQJ01000016">
    <property type="protein sequence ID" value="SEA52074.1"/>
    <property type="molecule type" value="Genomic_DNA"/>
</dbReference>
<dbReference type="GeneID" id="34232210"/>
<sequence length="700" mass="76539">MANAQEKIESLLAQMSGGSDLDRLKMLLYYGDLSGEFEDDDDWAQICQFAVEADEELGGSEPYLDRYAELVQSQKFPEAMQAMVYDLRDNKIFAAMAIHRAGLPKAAPLVSAAAYNKHAYQGLKDEFAVTRFLVWSGFDINEPNPSTGMTALHKFASTQVAPGSYPRAVKWLLEHGADVDAANANGDTALAYLCATVGWGEAQDQTYGLLLDAGSNPFAQSKDGATPYSLLEQLNAQEPSELRAARIEELKEFIRQAEREDEESGDEADGESTELSPSENLARTLLQIKGELDEIRGFYVNEPEDGDDSGFDRSNGEQYLKRLYQLTLGFAIRNNLFGRPEFYSPEVVDIFKNDLRFAYLFDPSHVMPAMDSFHKEFAAKVFLGFIPSPGQEGLAQDVLKEWTLSPGLRELVAGNEDEPVDMNALLAEGSLWELEKSCFGRVARLAATTQLSLFVQSGWCDPFLGIPRKGAEIPDVLSTRVAIHILNRRKVRDGVEGRALGFALLSFAMQLSQGLFSGPGMPEDAFSDVDADVCCVALGDKCRLIAVEWGLSEEPYPAGEDVVLEKIEMSSGLKGLMEALQGQEEEQGKPGEGQDQQGRNDGDGPTEPTPPPPPASQPGTTVGTPGEEEIPIELLEAAKAYRAKGGHLGAIGRWAFKDDPDNPNKHVEFDMKWARAKMGKPEGDKIIAEARAKAAKDKGG</sequence>
<evidence type="ECO:0000256" key="4">
    <source>
        <dbReference type="SAM" id="MobiDB-lite"/>
    </source>
</evidence>
<dbReference type="InterPro" id="IPR002110">
    <property type="entry name" value="Ankyrin_rpt"/>
</dbReference>
<dbReference type="InterPro" id="IPR036770">
    <property type="entry name" value="Ankyrin_rpt-contain_sf"/>
</dbReference>
<dbReference type="InterPro" id="IPR050745">
    <property type="entry name" value="Multifunctional_regulatory"/>
</dbReference>
<dbReference type="Proteomes" id="UP000199002">
    <property type="component" value="Unassembled WGS sequence"/>
</dbReference>
<feature type="region of interest" description="Disordered" evidence="4">
    <location>
        <begin position="257"/>
        <end position="280"/>
    </location>
</feature>
<dbReference type="AlphaFoldDB" id="A0A1H4BVF3"/>
<feature type="repeat" description="ANK" evidence="3">
    <location>
        <begin position="147"/>
        <end position="184"/>
    </location>
</feature>
<feature type="region of interest" description="Disordered" evidence="4">
    <location>
        <begin position="582"/>
        <end position="626"/>
    </location>
</feature>
<dbReference type="PROSITE" id="PS50088">
    <property type="entry name" value="ANK_REPEAT"/>
    <property type="match status" value="1"/>
</dbReference>
<dbReference type="PANTHER" id="PTHR24189">
    <property type="entry name" value="MYOTROPHIN"/>
    <property type="match status" value="1"/>
</dbReference>
<evidence type="ECO:0000256" key="1">
    <source>
        <dbReference type="ARBA" id="ARBA00022737"/>
    </source>
</evidence>
<keyword evidence="2 3" id="KW-0040">ANK repeat</keyword>
<dbReference type="Gene3D" id="1.25.40.20">
    <property type="entry name" value="Ankyrin repeat-containing domain"/>
    <property type="match status" value="1"/>
</dbReference>
<dbReference type="RefSeq" id="WP_092698718.1">
    <property type="nucleotide sequence ID" value="NZ_FNQJ01000016.1"/>
</dbReference>
<keyword evidence="1" id="KW-0677">Repeat</keyword>
<evidence type="ECO:0000256" key="2">
    <source>
        <dbReference type="ARBA" id="ARBA00023043"/>
    </source>
</evidence>
<evidence type="ECO:0000313" key="5">
    <source>
        <dbReference type="EMBL" id="SEA52074.1"/>
    </source>
</evidence>
<dbReference type="STRING" id="592050.SAMN05421875_1165"/>
<accession>A0A1H4BVF3</accession>
<evidence type="ECO:0000256" key="3">
    <source>
        <dbReference type="PROSITE-ProRule" id="PRU00023"/>
    </source>
</evidence>